<accession>A0ABD0NBQ1</accession>
<keyword evidence="2" id="KW-0158">Chromosome</keyword>
<proteinExistence type="predicted"/>
<feature type="non-terminal residue" evidence="4">
    <location>
        <position position="59"/>
    </location>
</feature>
<dbReference type="SUPFAM" id="SSF75553">
    <property type="entry name" value="Smc hinge domain"/>
    <property type="match status" value="1"/>
</dbReference>
<dbReference type="GO" id="GO:0005694">
    <property type="term" value="C:chromosome"/>
    <property type="evidence" value="ECO:0007669"/>
    <property type="project" value="UniProtKB-SubCell"/>
</dbReference>
<keyword evidence="5" id="KW-1185">Reference proteome</keyword>
<dbReference type="PANTHER" id="PTHR18937:SF170">
    <property type="entry name" value="STRUCTURAL MAINTENANCE OF CHROMOSOMES PROTEIN 1A"/>
    <property type="match status" value="1"/>
</dbReference>
<evidence type="ECO:0000313" key="4">
    <source>
        <dbReference type="EMBL" id="KAL0159052.1"/>
    </source>
</evidence>
<organism evidence="4 5">
    <name type="scientific">Cirrhinus mrigala</name>
    <name type="common">Mrigala</name>
    <dbReference type="NCBI Taxonomy" id="683832"/>
    <lineage>
        <taxon>Eukaryota</taxon>
        <taxon>Metazoa</taxon>
        <taxon>Chordata</taxon>
        <taxon>Craniata</taxon>
        <taxon>Vertebrata</taxon>
        <taxon>Euteleostomi</taxon>
        <taxon>Actinopterygii</taxon>
        <taxon>Neopterygii</taxon>
        <taxon>Teleostei</taxon>
        <taxon>Ostariophysi</taxon>
        <taxon>Cypriniformes</taxon>
        <taxon>Cyprinidae</taxon>
        <taxon>Labeoninae</taxon>
        <taxon>Labeonini</taxon>
        <taxon>Cirrhinus</taxon>
    </lineage>
</organism>
<protein>
    <recommendedName>
        <fullName evidence="3">SMC hinge domain-containing protein</fullName>
    </recommendedName>
</protein>
<evidence type="ECO:0000256" key="2">
    <source>
        <dbReference type="ARBA" id="ARBA00022454"/>
    </source>
</evidence>
<dbReference type="PANTHER" id="PTHR18937">
    <property type="entry name" value="STRUCTURAL MAINTENANCE OF CHROMOSOMES SMC FAMILY MEMBER"/>
    <property type="match status" value="1"/>
</dbReference>
<evidence type="ECO:0000313" key="5">
    <source>
        <dbReference type="Proteomes" id="UP001529510"/>
    </source>
</evidence>
<comment type="subcellular location">
    <subcellularLocation>
        <location evidence="1">Chromosome</location>
    </subcellularLocation>
</comment>
<sequence>LIDLCQPTQKKYQIAVTKVLGKNMDAIIVDSEKTGRDCIQYIKEQRGEPETFLPLDYLE</sequence>
<dbReference type="Proteomes" id="UP001529510">
    <property type="component" value="Unassembled WGS sequence"/>
</dbReference>
<gene>
    <name evidence="4" type="ORF">M9458_047128</name>
</gene>
<feature type="non-terminal residue" evidence="4">
    <location>
        <position position="1"/>
    </location>
</feature>
<dbReference type="AlphaFoldDB" id="A0ABD0NBQ1"/>
<dbReference type="InterPro" id="IPR010935">
    <property type="entry name" value="SMC_hinge"/>
</dbReference>
<dbReference type="FunFam" id="1.20.1060.20:FF:000001">
    <property type="entry name" value="Structural maintenance of chromosomes 1A"/>
    <property type="match status" value="1"/>
</dbReference>
<feature type="domain" description="SMC hinge" evidence="3">
    <location>
        <begin position="1"/>
        <end position="57"/>
    </location>
</feature>
<dbReference type="Gene3D" id="1.20.1060.20">
    <property type="match status" value="1"/>
</dbReference>
<reference evidence="4 5" key="1">
    <citation type="submission" date="2024-05" db="EMBL/GenBank/DDBJ databases">
        <title>Genome sequencing and assembly of Indian major carp, Cirrhinus mrigala (Hamilton, 1822).</title>
        <authorList>
            <person name="Mohindra V."/>
            <person name="Chowdhury L.M."/>
            <person name="Lal K."/>
            <person name="Jena J.K."/>
        </authorList>
    </citation>
    <scope>NUCLEOTIDE SEQUENCE [LARGE SCALE GENOMIC DNA]</scope>
    <source>
        <strain evidence="4">CM1030</strain>
        <tissue evidence="4">Blood</tissue>
    </source>
</reference>
<dbReference type="InterPro" id="IPR036277">
    <property type="entry name" value="SMC_hinge_sf"/>
</dbReference>
<dbReference type="EMBL" id="JAMKFB020000023">
    <property type="protein sequence ID" value="KAL0159052.1"/>
    <property type="molecule type" value="Genomic_DNA"/>
</dbReference>
<evidence type="ECO:0000259" key="3">
    <source>
        <dbReference type="Pfam" id="PF06470"/>
    </source>
</evidence>
<name>A0ABD0NBQ1_CIRMR</name>
<evidence type="ECO:0000256" key="1">
    <source>
        <dbReference type="ARBA" id="ARBA00004286"/>
    </source>
</evidence>
<comment type="caution">
    <text evidence="4">The sequence shown here is derived from an EMBL/GenBank/DDBJ whole genome shotgun (WGS) entry which is preliminary data.</text>
</comment>
<dbReference type="Pfam" id="PF06470">
    <property type="entry name" value="SMC_hinge"/>
    <property type="match status" value="1"/>
</dbReference>